<proteinExistence type="predicted"/>
<dbReference type="SUPFAM" id="SSF52317">
    <property type="entry name" value="Class I glutamine amidotransferase-like"/>
    <property type="match status" value="1"/>
</dbReference>
<dbReference type="Pfam" id="PF08532">
    <property type="entry name" value="Glyco_hydro_42M"/>
    <property type="match status" value="1"/>
</dbReference>
<dbReference type="Gene3D" id="3.40.50.880">
    <property type="match status" value="1"/>
</dbReference>
<dbReference type="Gene3D" id="3.20.20.80">
    <property type="entry name" value="Glycosidases"/>
    <property type="match status" value="1"/>
</dbReference>
<organism evidence="2 3">
    <name type="scientific">Ktedonosporobacter rubrisoli</name>
    <dbReference type="NCBI Taxonomy" id="2509675"/>
    <lineage>
        <taxon>Bacteria</taxon>
        <taxon>Bacillati</taxon>
        <taxon>Chloroflexota</taxon>
        <taxon>Ktedonobacteria</taxon>
        <taxon>Ktedonobacterales</taxon>
        <taxon>Ktedonosporobacteraceae</taxon>
        <taxon>Ktedonosporobacter</taxon>
    </lineage>
</organism>
<dbReference type="KEGG" id="kbs:EPA93_46845"/>
<gene>
    <name evidence="2" type="ORF">EPA93_46845</name>
</gene>
<accession>A0A4P6K685</accession>
<dbReference type="Proteomes" id="UP000290365">
    <property type="component" value="Chromosome"/>
</dbReference>
<evidence type="ECO:0000313" key="3">
    <source>
        <dbReference type="Proteomes" id="UP000290365"/>
    </source>
</evidence>
<dbReference type="CDD" id="cd03143">
    <property type="entry name" value="A4_beta-galactosidase_middle_domain"/>
    <property type="match status" value="1"/>
</dbReference>
<feature type="domain" description="Beta-galactosidase trimerisation" evidence="1">
    <location>
        <begin position="377"/>
        <end position="438"/>
    </location>
</feature>
<dbReference type="EMBL" id="CP035758">
    <property type="protein sequence ID" value="QBD83086.1"/>
    <property type="molecule type" value="Genomic_DNA"/>
</dbReference>
<dbReference type="InterPro" id="IPR013738">
    <property type="entry name" value="Beta_galactosidase_Trimer"/>
</dbReference>
<dbReference type="SUPFAM" id="SSF51445">
    <property type="entry name" value="(Trans)glycosidases"/>
    <property type="match status" value="1"/>
</dbReference>
<dbReference type="Pfam" id="PF14871">
    <property type="entry name" value="GHL6"/>
    <property type="match status" value="1"/>
</dbReference>
<dbReference type="InterPro" id="IPR017853">
    <property type="entry name" value="GH"/>
</dbReference>
<dbReference type="GO" id="GO:0004565">
    <property type="term" value="F:beta-galactosidase activity"/>
    <property type="evidence" value="ECO:0007669"/>
    <property type="project" value="InterPro"/>
</dbReference>
<name>A0A4P6K685_KTERU</name>
<dbReference type="InterPro" id="IPR029062">
    <property type="entry name" value="Class_I_gatase-like"/>
</dbReference>
<reference evidence="2 3" key="1">
    <citation type="submission" date="2019-01" db="EMBL/GenBank/DDBJ databases">
        <title>Ktedonosporobacter rubrisoli SCAWS-G2.</title>
        <authorList>
            <person name="Huang Y."/>
            <person name="Yan B."/>
        </authorList>
    </citation>
    <scope>NUCLEOTIDE SEQUENCE [LARGE SCALE GENOMIC DNA]</scope>
    <source>
        <strain evidence="2 3">SCAWS-G2</strain>
    </source>
</reference>
<keyword evidence="3" id="KW-1185">Reference proteome</keyword>
<dbReference type="AlphaFoldDB" id="A0A4P6K685"/>
<protein>
    <recommendedName>
        <fullName evidence="1">Beta-galactosidase trimerisation domain-containing protein</fullName>
    </recommendedName>
</protein>
<dbReference type="OrthoDB" id="9780891at2"/>
<evidence type="ECO:0000313" key="2">
    <source>
        <dbReference type="EMBL" id="QBD83086.1"/>
    </source>
</evidence>
<evidence type="ECO:0000259" key="1">
    <source>
        <dbReference type="Pfam" id="PF08532"/>
    </source>
</evidence>
<dbReference type="RefSeq" id="WP_129894154.1">
    <property type="nucleotide sequence ID" value="NZ_CP035758.1"/>
</dbReference>
<dbReference type="GO" id="GO:0005975">
    <property type="term" value="P:carbohydrate metabolic process"/>
    <property type="evidence" value="ECO:0007669"/>
    <property type="project" value="InterPro"/>
</dbReference>
<dbReference type="InterPro" id="IPR028212">
    <property type="entry name" value="GHL6"/>
</dbReference>
<sequence length="673" mass="75811">MEFPTFPMRQVHLDFHTSPDIPDVGADWDADHFIETLTRARVNSITVFAKCHHGMNYYPTRIGTVHPSLKFDLLGAQIEACHRAGIRCPIYLSVCWDVAAAERHPEWRQIDKDGRQMGGGPFDAYFTNWPYLCVNTAYADELIAQTEELLANYDCDGFFYDILLYNDEGCLCTNCLRDMRDKGLDPQNSEHRQRHNNEVARTFMRRISNVIREKVPHAGIFFNSRWGLLFADEAQYYSQVEIESLPTGGWGYDFYPLWSRYGRDFGLPMLGMTGRFHESWADWGGLKHPDALRFECAGILATGGAISVGDQLHPRAQLNEAVYDVIGEAFGEVEAVERYCIDARPVSQVALLILEENAAKAKLNSGRGILEGASLMLLELHQQFDVITERCPDFSKYDVIVVPDEGHALPGVVERLKAFVAGGGKLLLSHEALLNSEHGNFWLADEMGVDYQSTCESVPDYFKVSDPALQSPATRPNFAYSLYEGPCVRVKPRAGTRVLAEAYETYFNRTWQHYSSHRFTPPKPTKADYPAVTISDNVAYIYGPIFGAYMLHGNLTYRALVGRCLELLQPEPLVRTTAPATTEVTVMQQSERQIVHLVNYHAQRRPPALVESLEVPVPLHEVKVDLRRATPTTRVFLAHSGEQLPFEVRAGVVSVTVPRVDVHAMLVFDGDTN</sequence>